<reference evidence="2" key="1">
    <citation type="journal article" date="2019" name="Int. J. Syst. Evol. Microbiol.">
        <title>The Global Catalogue of Microorganisms (GCM) 10K type strain sequencing project: providing services to taxonomists for standard genome sequencing and annotation.</title>
        <authorList>
            <consortium name="The Broad Institute Genomics Platform"/>
            <consortium name="The Broad Institute Genome Sequencing Center for Infectious Disease"/>
            <person name="Wu L."/>
            <person name="Ma J."/>
        </authorList>
    </citation>
    <scope>NUCLEOTIDE SEQUENCE [LARGE SCALE GENOMIC DNA]</scope>
    <source>
        <strain evidence="2">JCM 18401</strain>
    </source>
</reference>
<organism evidence="1 2">
    <name type="scientific">Ferrimonas pelagia</name>
    <dbReference type="NCBI Taxonomy" id="1177826"/>
    <lineage>
        <taxon>Bacteria</taxon>
        <taxon>Pseudomonadati</taxon>
        <taxon>Pseudomonadota</taxon>
        <taxon>Gammaproteobacteria</taxon>
        <taxon>Alteromonadales</taxon>
        <taxon>Ferrimonadaceae</taxon>
        <taxon>Ferrimonas</taxon>
    </lineage>
</organism>
<sequence length="61" mass="6977">MPLPYSSPEWSGPPQYLIDEQTQAVDVRIDLRYFQLQLLTDHLDYQKASHFGAALSLSLVL</sequence>
<evidence type="ECO:0000313" key="2">
    <source>
        <dbReference type="Proteomes" id="UP001499988"/>
    </source>
</evidence>
<protein>
    <submittedName>
        <fullName evidence="1">Uncharacterized protein</fullName>
    </submittedName>
</protein>
<keyword evidence="2" id="KW-1185">Reference proteome</keyword>
<dbReference type="EMBL" id="BAABJZ010000003">
    <property type="protein sequence ID" value="GAA4872696.1"/>
    <property type="molecule type" value="Genomic_DNA"/>
</dbReference>
<dbReference type="Proteomes" id="UP001499988">
    <property type="component" value="Unassembled WGS sequence"/>
</dbReference>
<proteinExistence type="predicted"/>
<name>A0ABP9EAZ2_9GAMM</name>
<evidence type="ECO:0000313" key="1">
    <source>
        <dbReference type="EMBL" id="GAA4872696.1"/>
    </source>
</evidence>
<accession>A0ABP9EAZ2</accession>
<comment type="caution">
    <text evidence="1">The sequence shown here is derived from an EMBL/GenBank/DDBJ whole genome shotgun (WGS) entry which is preliminary data.</text>
</comment>
<gene>
    <name evidence="1" type="ORF">GCM10023333_01900</name>
</gene>
<dbReference type="RefSeq" id="WP_345332361.1">
    <property type="nucleotide sequence ID" value="NZ_BAABJZ010000003.1"/>
</dbReference>